<dbReference type="OrthoDB" id="4881694at2759"/>
<evidence type="ECO:0000313" key="3">
    <source>
        <dbReference type="EMBL" id="PNY26214.1"/>
    </source>
</evidence>
<evidence type="ECO:0000256" key="1">
    <source>
        <dbReference type="SAM" id="MobiDB-lite"/>
    </source>
</evidence>
<comment type="caution">
    <text evidence="3">The sequence shown here is derived from an EMBL/GenBank/DDBJ whole genome shotgun (WGS) entry which is preliminary data.</text>
</comment>
<sequence>MRPWYLSVAGGLSLVACWVFPAGLEDGFYMVTLPDPSLNDSSQVAMVTRGDMDGEGNNLLRRSRWTWPWAKAPHHDQPGDHPSGDDSAYDEFKVPVNLPLRNMSKHHDLTPVPVSSHFCVFNSPRFLTSDYSQARDSLARYCARYLVPSRTVHISVSANGQAGAFVCNFSFRNQVCSGREFRWVENNWLNIRCGNMRPGQVEISSWLKWYGRAYPGMDLCQSILDLGENVWYGTPTENQTRNMDDEDRGLDDETGWSD</sequence>
<feature type="region of interest" description="Disordered" evidence="1">
    <location>
        <begin position="235"/>
        <end position="258"/>
    </location>
</feature>
<feature type="chain" id="PRO_5014398654" evidence="2">
    <location>
        <begin position="18"/>
        <end position="258"/>
    </location>
</feature>
<proteinExistence type="predicted"/>
<evidence type="ECO:0000256" key="2">
    <source>
        <dbReference type="SAM" id="SignalP"/>
    </source>
</evidence>
<keyword evidence="2" id="KW-0732">Signal</keyword>
<dbReference type="AlphaFoldDB" id="A0A2K3QF95"/>
<protein>
    <submittedName>
        <fullName evidence="3">Uncharacterized protein</fullName>
    </submittedName>
</protein>
<dbReference type="EMBL" id="NRSZ01000582">
    <property type="protein sequence ID" value="PNY26214.1"/>
    <property type="molecule type" value="Genomic_DNA"/>
</dbReference>
<name>A0A2K3QF95_9HYPO</name>
<reference evidence="3 4" key="1">
    <citation type="submission" date="2017-08" db="EMBL/GenBank/DDBJ databases">
        <title>Harnessing the power of phylogenomics to disentangle the directionality and signatures of interkingdom host jumping in the parasitic fungal genus Tolypocladium.</title>
        <authorList>
            <person name="Quandt C.A."/>
            <person name="Patterson W."/>
            <person name="Spatafora J.W."/>
        </authorList>
    </citation>
    <scope>NUCLEOTIDE SEQUENCE [LARGE SCALE GENOMIC DNA]</scope>
    <source>
        <strain evidence="3 4">CBS 113982</strain>
    </source>
</reference>
<feature type="signal peptide" evidence="2">
    <location>
        <begin position="1"/>
        <end position="17"/>
    </location>
</feature>
<accession>A0A2K3QF95</accession>
<keyword evidence="4" id="KW-1185">Reference proteome</keyword>
<organism evidence="3 4">
    <name type="scientific">Tolypocladium capitatum</name>
    <dbReference type="NCBI Taxonomy" id="45235"/>
    <lineage>
        <taxon>Eukaryota</taxon>
        <taxon>Fungi</taxon>
        <taxon>Dikarya</taxon>
        <taxon>Ascomycota</taxon>
        <taxon>Pezizomycotina</taxon>
        <taxon>Sordariomycetes</taxon>
        <taxon>Hypocreomycetidae</taxon>
        <taxon>Hypocreales</taxon>
        <taxon>Ophiocordycipitaceae</taxon>
        <taxon>Tolypocladium</taxon>
    </lineage>
</organism>
<dbReference type="PROSITE" id="PS51257">
    <property type="entry name" value="PROKAR_LIPOPROTEIN"/>
    <property type="match status" value="1"/>
</dbReference>
<dbReference type="STRING" id="45235.A0A2K3QF95"/>
<gene>
    <name evidence="3" type="ORF">TCAP_03852</name>
</gene>
<dbReference type="Proteomes" id="UP000236621">
    <property type="component" value="Unassembled WGS sequence"/>
</dbReference>
<evidence type="ECO:0000313" key="4">
    <source>
        <dbReference type="Proteomes" id="UP000236621"/>
    </source>
</evidence>
<feature type="compositionally biased region" description="Acidic residues" evidence="1">
    <location>
        <begin position="244"/>
        <end position="258"/>
    </location>
</feature>